<dbReference type="PANTHER" id="PTHR48079:SF6">
    <property type="entry name" value="NAD(P)-BINDING DOMAIN-CONTAINING PROTEIN-RELATED"/>
    <property type="match status" value="1"/>
</dbReference>
<dbReference type="Gene3D" id="3.40.50.720">
    <property type="entry name" value="NAD(P)-binding Rossmann-like Domain"/>
    <property type="match status" value="1"/>
</dbReference>
<organism evidence="2 3">
    <name type="scientific">Planosporangium thailandense</name>
    <dbReference type="NCBI Taxonomy" id="765197"/>
    <lineage>
        <taxon>Bacteria</taxon>
        <taxon>Bacillati</taxon>
        <taxon>Actinomycetota</taxon>
        <taxon>Actinomycetes</taxon>
        <taxon>Micromonosporales</taxon>
        <taxon>Micromonosporaceae</taxon>
        <taxon>Planosporangium</taxon>
    </lineage>
</organism>
<dbReference type="EMBL" id="JAATVY010000033">
    <property type="protein sequence ID" value="NJC73637.1"/>
    <property type="molecule type" value="Genomic_DNA"/>
</dbReference>
<dbReference type="PANTHER" id="PTHR48079">
    <property type="entry name" value="PROTEIN YEEZ"/>
    <property type="match status" value="1"/>
</dbReference>
<sequence length="197" mass="20409">MRIFVAGASGVLGSHLVPLLVAAGHSVAGMTRTPSKADSLRAVGAEPVVCDVFDADALTEAVVSFRPDTVLHELTDLPDDRQLLPQAAEANSRIRREGTRNLLDAARAASAGRFLAQSVAWTLPGDGGAAVADLESAVLAAGGVVLRYGQFYGDGTFYPHTPPAPPRVHVADAARRTVAALHAPSGVITIVDETDPT</sequence>
<dbReference type="SUPFAM" id="SSF51735">
    <property type="entry name" value="NAD(P)-binding Rossmann-fold domains"/>
    <property type="match status" value="1"/>
</dbReference>
<comment type="caution">
    <text evidence="2">The sequence shown here is derived from an EMBL/GenBank/DDBJ whole genome shotgun (WGS) entry which is preliminary data.</text>
</comment>
<dbReference type="RefSeq" id="WP_167928541.1">
    <property type="nucleotide sequence ID" value="NZ_JAATVY010000033.1"/>
</dbReference>
<dbReference type="Pfam" id="PF01370">
    <property type="entry name" value="Epimerase"/>
    <property type="match status" value="1"/>
</dbReference>
<dbReference type="InterPro" id="IPR051783">
    <property type="entry name" value="NAD(P)-dependent_oxidoreduct"/>
</dbReference>
<proteinExistence type="predicted"/>
<keyword evidence="3" id="KW-1185">Reference proteome</keyword>
<feature type="domain" description="NAD-dependent epimerase/dehydratase" evidence="1">
    <location>
        <begin position="3"/>
        <end position="116"/>
    </location>
</feature>
<gene>
    <name evidence="2" type="ORF">HC031_28495</name>
</gene>
<evidence type="ECO:0000313" key="3">
    <source>
        <dbReference type="Proteomes" id="UP000722989"/>
    </source>
</evidence>
<dbReference type="InterPro" id="IPR036291">
    <property type="entry name" value="NAD(P)-bd_dom_sf"/>
</dbReference>
<evidence type="ECO:0000259" key="1">
    <source>
        <dbReference type="Pfam" id="PF01370"/>
    </source>
</evidence>
<protein>
    <submittedName>
        <fullName evidence="2">NAD(P)-dependent oxidoreductase</fullName>
    </submittedName>
</protein>
<dbReference type="Proteomes" id="UP000722989">
    <property type="component" value="Unassembled WGS sequence"/>
</dbReference>
<name>A0ABX0Y5E4_9ACTN</name>
<accession>A0ABX0Y5E4</accession>
<reference evidence="2 3" key="1">
    <citation type="submission" date="2020-03" db="EMBL/GenBank/DDBJ databases">
        <title>WGS of the type strain of Planosporangium spp.</title>
        <authorList>
            <person name="Thawai C."/>
        </authorList>
    </citation>
    <scope>NUCLEOTIDE SEQUENCE [LARGE SCALE GENOMIC DNA]</scope>
    <source>
        <strain evidence="2 3">TBRC 5610</strain>
    </source>
</reference>
<dbReference type="InterPro" id="IPR001509">
    <property type="entry name" value="Epimerase_deHydtase"/>
</dbReference>
<evidence type="ECO:0000313" key="2">
    <source>
        <dbReference type="EMBL" id="NJC73637.1"/>
    </source>
</evidence>